<dbReference type="Pfam" id="PF10162">
    <property type="entry name" value="G8"/>
    <property type="match status" value="1"/>
</dbReference>
<protein>
    <submittedName>
        <fullName evidence="2">Fibrocystin-L</fullName>
    </submittedName>
</protein>
<comment type="caution">
    <text evidence="2">The sequence shown here is derived from an EMBL/GenBank/DDBJ whole genome shotgun (WGS) entry which is preliminary data.</text>
</comment>
<evidence type="ECO:0000313" key="2">
    <source>
        <dbReference type="EMBL" id="THD28348.1"/>
    </source>
</evidence>
<dbReference type="AlphaFoldDB" id="A0A2H1CWI3"/>
<sequence length="130" mass="14686">MFYYVDRWSSSFTWNNSPPPKEGDVVVIGDKLQVMLDQITPVLNMIVIYGGMLFFDRTQDLELKAKYTVIINNGRLQIGTENEPHPTGAIVTLYGRVCEKELPLFGSKVLAVRNGSLELNGMFRVTMKPT</sequence>
<reference evidence="2" key="1">
    <citation type="submission" date="2019-03" db="EMBL/GenBank/DDBJ databases">
        <title>Improved annotation for the trematode Fasciola hepatica.</title>
        <authorList>
            <person name="Choi Y.-J."/>
            <person name="Martin J."/>
            <person name="Mitreva M."/>
        </authorList>
    </citation>
    <scope>NUCLEOTIDE SEQUENCE [LARGE SCALE GENOMIC DNA]</scope>
</reference>
<dbReference type="EMBL" id="JXXN02000174">
    <property type="protein sequence ID" value="THD28348.1"/>
    <property type="molecule type" value="Genomic_DNA"/>
</dbReference>
<dbReference type="PANTHER" id="PTHR46769:SF2">
    <property type="entry name" value="FIBROCYSTIN-L ISOFORM 2 PRECURSOR-RELATED"/>
    <property type="match status" value="1"/>
</dbReference>
<organism evidence="2 3">
    <name type="scientific">Fasciola hepatica</name>
    <name type="common">Liver fluke</name>
    <dbReference type="NCBI Taxonomy" id="6192"/>
    <lineage>
        <taxon>Eukaryota</taxon>
        <taxon>Metazoa</taxon>
        <taxon>Spiralia</taxon>
        <taxon>Lophotrochozoa</taxon>
        <taxon>Platyhelminthes</taxon>
        <taxon>Trematoda</taxon>
        <taxon>Digenea</taxon>
        <taxon>Plagiorchiida</taxon>
        <taxon>Echinostomata</taxon>
        <taxon>Echinostomatoidea</taxon>
        <taxon>Fasciolidae</taxon>
        <taxon>Fasciola</taxon>
    </lineage>
</organism>
<keyword evidence="1" id="KW-0732">Signal</keyword>
<dbReference type="Proteomes" id="UP000230066">
    <property type="component" value="Unassembled WGS sequence"/>
</dbReference>
<dbReference type="SMART" id="SM01225">
    <property type="entry name" value="G8"/>
    <property type="match status" value="1"/>
</dbReference>
<evidence type="ECO:0000313" key="3">
    <source>
        <dbReference type="Proteomes" id="UP000230066"/>
    </source>
</evidence>
<evidence type="ECO:0000256" key="1">
    <source>
        <dbReference type="ARBA" id="ARBA00022729"/>
    </source>
</evidence>
<dbReference type="PANTHER" id="PTHR46769">
    <property type="entry name" value="POLYCYSTIC KIDNEY AND HEPATIC DISEASE 1 (AUTOSOMAL RECESSIVE)-LIKE 1"/>
    <property type="match status" value="1"/>
</dbReference>
<dbReference type="InterPro" id="IPR052387">
    <property type="entry name" value="Fibrocystin"/>
</dbReference>
<name>A0A2H1CWI3_FASHE</name>
<proteinExistence type="predicted"/>
<keyword evidence="3" id="KW-1185">Reference proteome</keyword>
<dbReference type="InterPro" id="IPR019316">
    <property type="entry name" value="G8_domain"/>
</dbReference>
<dbReference type="PROSITE" id="PS51484">
    <property type="entry name" value="G8"/>
    <property type="match status" value="1"/>
</dbReference>
<gene>
    <name evidence="2" type="ORF">D915_000871</name>
</gene>
<accession>A0A2H1CWI3</accession>